<evidence type="ECO:0000256" key="1">
    <source>
        <dbReference type="SAM" id="Phobius"/>
    </source>
</evidence>
<dbReference type="EMBL" id="LLXI01008075">
    <property type="protein sequence ID" value="PKY62815.1"/>
    <property type="molecule type" value="Genomic_DNA"/>
</dbReference>
<evidence type="ECO:0000313" key="2">
    <source>
        <dbReference type="EMBL" id="PKY62815.1"/>
    </source>
</evidence>
<dbReference type="Proteomes" id="UP000234323">
    <property type="component" value="Unassembled WGS sequence"/>
</dbReference>
<proteinExistence type="predicted"/>
<reference evidence="2 3" key="1">
    <citation type="submission" date="2015-10" db="EMBL/GenBank/DDBJ databases">
        <title>Genome analyses suggest a sexual origin of heterokaryosis in a supposedly ancient asexual fungus.</title>
        <authorList>
            <person name="Ropars J."/>
            <person name="Sedzielewska K."/>
            <person name="Noel J."/>
            <person name="Charron P."/>
            <person name="Farinelli L."/>
            <person name="Marton T."/>
            <person name="Kruger M."/>
            <person name="Pelin A."/>
            <person name="Brachmann A."/>
            <person name="Corradi N."/>
        </authorList>
    </citation>
    <scope>NUCLEOTIDE SEQUENCE [LARGE SCALE GENOMIC DNA]</scope>
    <source>
        <strain evidence="2 3">A4</strain>
    </source>
</reference>
<dbReference type="AlphaFoldDB" id="A0A2I1HVA6"/>
<keyword evidence="3" id="KW-1185">Reference proteome</keyword>
<keyword evidence="1" id="KW-0812">Transmembrane</keyword>
<dbReference type="VEuPathDB" id="FungiDB:RhiirFUN_023463"/>
<sequence>MVLNNKVYPSSGFNLISIIPLFIVNEQAAIIYYSPIINKHIFSKYVYGLVGGLEEEFVDFNAHTDHILTNLSIPNKYNNNAYIKTSIKGHFLPRFYQASVDSLVFCQESLYFYLEQLRYFCKHIGRTKNVTLRECVQNIENMLKEYYLNTDFLNLLVEDNNKVNDKTDNKV</sequence>
<gene>
    <name evidence="2" type="ORF">RhiirA4_489997</name>
</gene>
<keyword evidence="1" id="KW-1133">Transmembrane helix</keyword>
<name>A0A2I1HVA6_9GLOM</name>
<organism evidence="2 3">
    <name type="scientific">Rhizophagus irregularis</name>
    <dbReference type="NCBI Taxonomy" id="588596"/>
    <lineage>
        <taxon>Eukaryota</taxon>
        <taxon>Fungi</taxon>
        <taxon>Fungi incertae sedis</taxon>
        <taxon>Mucoromycota</taxon>
        <taxon>Glomeromycotina</taxon>
        <taxon>Glomeromycetes</taxon>
        <taxon>Glomerales</taxon>
        <taxon>Glomeraceae</taxon>
        <taxon>Rhizophagus</taxon>
    </lineage>
</organism>
<feature type="transmembrane region" description="Helical" evidence="1">
    <location>
        <begin position="12"/>
        <end position="34"/>
    </location>
</feature>
<accession>A0A2I1HVA6</accession>
<comment type="caution">
    <text evidence="2">The sequence shown here is derived from an EMBL/GenBank/DDBJ whole genome shotgun (WGS) entry which is preliminary data.</text>
</comment>
<keyword evidence="1" id="KW-0472">Membrane</keyword>
<evidence type="ECO:0000313" key="3">
    <source>
        <dbReference type="Proteomes" id="UP000234323"/>
    </source>
</evidence>
<protein>
    <submittedName>
        <fullName evidence="2">Uncharacterized protein</fullName>
    </submittedName>
</protein>